<reference evidence="2" key="1">
    <citation type="journal article" date="2017" name="Genome Biol.">
        <title>Comparative genomics reveals high biological diversity and specific adaptations in the industrially and medically important fungal genus Aspergillus.</title>
        <authorList>
            <person name="de Vries R.P."/>
            <person name="Riley R."/>
            <person name="Wiebenga A."/>
            <person name="Aguilar-Osorio G."/>
            <person name="Amillis S."/>
            <person name="Uchima C.A."/>
            <person name="Anderluh G."/>
            <person name="Asadollahi M."/>
            <person name="Askin M."/>
            <person name="Barry K."/>
            <person name="Battaglia E."/>
            <person name="Bayram O."/>
            <person name="Benocci T."/>
            <person name="Braus-Stromeyer S.A."/>
            <person name="Caldana C."/>
            <person name="Canovas D."/>
            <person name="Cerqueira G.C."/>
            <person name="Chen F."/>
            <person name="Chen W."/>
            <person name="Choi C."/>
            <person name="Clum A."/>
            <person name="Dos Santos R.A."/>
            <person name="Damasio A.R."/>
            <person name="Diallinas G."/>
            <person name="Emri T."/>
            <person name="Fekete E."/>
            <person name="Flipphi M."/>
            <person name="Freyberg S."/>
            <person name="Gallo A."/>
            <person name="Gournas C."/>
            <person name="Habgood R."/>
            <person name="Hainaut M."/>
            <person name="Harispe M.L."/>
            <person name="Henrissat B."/>
            <person name="Hilden K.S."/>
            <person name="Hope R."/>
            <person name="Hossain A."/>
            <person name="Karabika E."/>
            <person name="Karaffa L."/>
            <person name="Karanyi Z."/>
            <person name="Krasevec N."/>
            <person name="Kuo A."/>
            <person name="Kusch H."/>
            <person name="LaButti K."/>
            <person name="Lagendijk E.L."/>
            <person name="Lapidus A."/>
            <person name="Levasseur A."/>
            <person name="Lindquist E."/>
            <person name="Lipzen A."/>
            <person name="Logrieco A.F."/>
            <person name="MacCabe A."/>
            <person name="Maekelae M.R."/>
            <person name="Malavazi I."/>
            <person name="Melin P."/>
            <person name="Meyer V."/>
            <person name="Mielnichuk N."/>
            <person name="Miskei M."/>
            <person name="Molnar A.P."/>
            <person name="Mule G."/>
            <person name="Ngan C.Y."/>
            <person name="Orejas M."/>
            <person name="Orosz E."/>
            <person name="Ouedraogo J.P."/>
            <person name="Overkamp K.M."/>
            <person name="Park H.-S."/>
            <person name="Perrone G."/>
            <person name="Piumi F."/>
            <person name="Punt P.J."/>
            <person name="Ram A.F."/>
            <person name="Ramon A."/>
            <person name="Rauscher S."/>
            <person name="Record E."/>
            <person name="Riano-Pachon D.M."/>
            <person name="Robert V."/>
            <person name="Roehrig J."/>
            <person name="Ruller R."/>
            <person name="Salamov A."/>
            <person name="Salih N.S."/>
            <person name="Samson R.A."/>
            <person name="Sandor E."/>
            <person name="Sanguinetti M."/>
            <person name="Schuetze T."/>
            <person name="Sepcic K."/>
            <person name="Shelest E."/>
            <person name="Sherlock G."/>
            <person name="Sophianopoulou V."/>
            <person name="Squina F.M."/>
            <person name="Sun H."/>
            <person name="Susca A."/>
            <person name="Todd R.B."/>
            <person name="Tsang A."/>
            <person name="Unkles S.E."/>
            <person name="van de Wiele N."/>
            <person name="van Rossen-Uffink D."/>
            <person name="Oliveira J.V."/>
            <person name="Vesth T.C."/>
            <person name="Visser J."/>
            <person name="Yu J.-H."/>
            <person name="Zhou M."/>
            <person name="Andersen M.R."/>
            <person name="Archer D.B."/>
            <person name="Baker S.E."/>
            <person name="Benoit I."/>
            <person name="Brakhage A.A."/>
            <person name="Braus G.H."/>
            <person name="Fischer R."/>
            <person name="Frisvad J.C."/>
            <person name="Goldman G.H."/>
            <person name="Houbraken J."/>
            <person name="Oakley B."/>
            <person name="Pocsi I."/>
            <person name="Scazzocchio C."/>
            <person name="Seiboth B."/>
            <person name="vanKuyk P.A."/>
            <person name="Wortman J."/>
            <person name="Dyer P.S."/>
            <person name="Grigoriev I.V."/>
        </authorList>
    </citation>
    <scope>NUCLEOTIDE SEQUENCE [LARGE SCALE GENOMIC DNA]</scope>
    <source>
        <strain evidence="2">CBS 593.65</strain>
    </source>
</reference>
<dbReference type="GeneID" id="63766819"/>
<organism evidence="1 2">
    <name type="scientific">Aspergillus sydowii CBS 593.65</name>
    <dbReference type="NCBI Taxonomy" id="1036612"/>
    <lineage>
        <taxon>Eukaryota</taxon>
        <taxon>Fungi</taxon>
        <taxon>Dikarya</taxon>
        <taxon>Ascomycota</taxon>
        <taxon>Pezizomycotina</taxon>
        <taxon>Eurotiomycetes</taxon>
        <taxon>Eurotiomycetidae</taxon>
        <taxon>Eurotiales</taxon>
        <taxon>Aspergillaceae</taxon>
        <taxon>Aspergillus</taxon>
        <taxon>Aspergillus subgen. Nidulantes</taxon>
    </lineage>
</organism>
<evidence type="ECO:0000313" key="2">
    <source>
        <dbReference type="Proteomes" id="UP000184356"/>
    </source>
</evidence>
<dbReference type="EMBL" id="KV878603">
    <property type="protein sequence ID" value="OJJ52270.1"/>
    <property type="molecule type" value="Genomic_DNA"/>
</dbReference>
<name>A0A1L9SYK7_9EURO</name>
<protein>
    <submittedName>
        <fullName evidence="1">Uncharacterized protein</fullName>
    </submittedName>
</protein>
<keyword evidence="2" id="KW-1185">Reference proteome</keyword>
<gene>
    <name evidence="1" type="ORF">ASPSYDRAFT_73899</name>
</gene>
<dbReference type="Proteomes" id="UP000184356">
    <property type="component" value="Unassembled WGS sequence"/>
</dbReference>
<proteinExistence type="predicted"/>
<evidence type="ECO:0000313" key="1">
    <source>
        <dbReference type="EMBL" id="OJJ52270.1"/>
    </source>
</evidence>
<dbReference type="VEuPathDB" id="FungiDB:ASPSYDRAFT_73899"/>
<dbReference type="RefSeq" id="XP_040696076.1">
    <property type="nucleotide sequence ID" value="XM_040850746.1"/>
</dbReference>
<sequence length="191" mass="22075">MFDALCRYLGSHWLVRTISRYIAIICPTISTSSADIKKGPVTLDEYHLRFIDRFECCVGDGESASWGPFVHLAVTYNDGEKRVVQCPQSFFLRWKIIQEKLEGILTPEQWKQMNGPISYRIYTTVREETHVENIHNLPIEEVGCTYTDAGQQKVQVRFQGDLGWTSVRRADVEGREDFLRRMRTAVPECLP</sequence>
<dbReference type="AlphaFoldDB" id="A0A1L9SYK7"/>
<accession>A0A1L9SYK7</accession>